<evidence type="ECO:0000256" key="1">
    <source>
        <dbReference type="ARBA" id="ARBA00001946"/>
    </source>
</evidence>
<evidence type="ECO:0000256" key="12">
    <source>
        <dbReference type="ARBA" id="ARBA00023152"/>
    </source>
</evidence>
<dbReference type="PIRSF" id="PIRSF000533">
    <property type="entry name" value="ATP_PFK_euk"/>
    <property type="match status" value="1"/>
</dbReference>
<evidence type="ECO:0000256" key="13">
    <source>
        <dbReference type="ARBA" id="ARBA00048070"/>
    </source>
</evidence>
<dbReference type="NCBIfam" id="TIGR02478">
    <property type="entry name" value="6PF1K_euk"/>
    <property type="match status" value="1"/>
</dbReference>
<comment type="subunit">
    <text evidence="14">Homotetramer.</text>
</comment>
<dbReference type="InterPro" id="IPR035966">
    <property type="entry name" value="PKF_sf"/>
</dbReference>
<feature type="binding site" description="in other chain" evidence="14">
    <location>
        <begin position="644"/>
        <end position="646"/>
    </location>
    <ligand>
        <name>beta-D-fructose 2,6-bisphosphate</name>
        <dbReference type="ChEBI" id="CHEBI:58579"/>
        <note>allosteric activator; ligand shared between dimeric partners</note>
    </ligand>
</feature>
<feature type="binding site" evidence="14">
    <location>
        <begin position="149"/>
        <end position="150"/>
    </location>
    <ligand>
        <name>ATP</name>
        <dbReference type="ChEBI" id="CHEBI:30616"/>
    </ligand>
</feature>
<feature type="binding site" description="in other chain" evidence="14">
    <location>
        <begin position="225"/>
        <end position="227"/>
    </location>
    <ligand>
        <name>substrate</name>
        <note>ligand shared between dimeric partners</note>
    </ligand>
</feature>
<evidence type="ECO:0000256" key="15">
    <source>
        <dbReference type="PIRNR" id="PIRNR000533"/>
    </source>
</evidence>
<comment type="similarity">
    <text evidence="14">Belongs to the phosphofructokinase type A (PFKA) family. ATP-dependent PFK group I subfamily. Eukaryotic two domain clade 'E' sub-subfamily.</text>
</comment>
<dbReference type="GO" id="GO:0005524">
    <property type="term" value="F:ATP binding"/>
    <property type="evidence" value="ECO:0007669"/>
    <property type="project" value="UniProtKB-KW"/>
</dbReference>
<feature type="binding site" evidence="14">
    <location>
        <position position="353"/>
    </location>
    <ligand>
        <name>substrate</name>
        <note>ligand shared between dimeric partners</note>
    </ligand>
</feature>
<dbReference type="InterPro" id="IPR015912">
    <property type="entry name" value="Phosphofructokinase_CS"/>
</dbReference>
<dbReference type="PROSITE" id="PS00433">
    <property type="entry name" value="PHOSPHOFRUCTOKINASE"/>
    <property type="match status" value="2"/>
</dbReference>
<reference evidence="18" key="2">
    <citation type="submission" date="2021-01" db="UniProtKB">
        <authorList>
            <consortium name="EnsemblMetazoa"/>
        </authorList>
    </citation>
    <scope>IDENTIFICATION</scope>
</reference>
<reference evidence="19" key="1">
    <citation type="submission" date="2015-02" db="EMBL/GenBank/DDBJ databases">
        <title>Genome sequencing for Strongylocentrotus purpuratus.</title>
        <authorList>
            <person name="Murali S."/>
            <person name="Liu Y."/>
            <person name="Vee V."/>
            <person name="English A."/>
            <person name="Wang M."/>
            <person name="Skinner E."/>
            <person name="Han Y."/>
            <person name="Muzny D.M."/>
            <person name="Worley K.C."/>
            <person name="Gibbs R.A."/>
        </authorList>
    </citation>
    <scope>NUCLEOTIDE SEQUENCE</scope>
</reference>
<keyword evidence="5 14" id="KW-0021">Allosteric enzyme</keyword>
<dbReference type="FunCoup" id="A0A7M7N470">
    <property type="interactions" value="1508"/>
</dbReference>
<comment type="pathway">
    <text evidence="3 14 15">Carbohydrate degradation; glycolysis; D-glyceraldehyde 3-phosphate and glycerone phosphate from D-glucose: step 3/4.</text>
</comment>
<keyword evidence="11 14" id="KW-0460">Magnesium</keyword>
<feature type="binding site" description="in other chain" evidence="14">
    <location>
        <begin position="359"/>
        <end position="362"/>
    </location>
    <ligand>
        <name>substrate</name>
        <note>ligand shared between dimeric partners</note>
    </ligand>
</feature>
<dbReference type="PANTHER" id="PTHR13697">
    <property type="entry name" value="PHOSPHOFRUCTOKINASE"/>
    <property type="match status" value="1"/>
</dbReference>
<dbReference type="GO" id="GO:0030388">
    <property type="term" value="P:fructose 1,6-bisphosphate metabolic process"/>
    <property type="evidence" value="ECO:0000318"/>
    <property type="project" value="GO_Central"/>
</dbReference>
<keyword evidence="4 14" id="KW-0963">Cytoplasm</keyword>
<feature type="binding site" description="in other chain" evidence="14">
    <location>
        <position position="325"/>
    </location>
    <ligand>
        <name>substrate</name>
        <note>ligand shared between dimeric partners</note>
    </ligand>
</feature>
<feature type="binding site" evidence="14">
    <location>
        <position position="262"/>
    </location>
    <ligand>
        <name>substrate</name>
        <note>ligand shared between dimeric partners</note>
    </ligand>
</feature>
<dbReference type="Proteomes" id="UP000007110">
    <property type="component" value="Unassembled WGS sequence"/>
</dbReference>
<feature type="binding site" description="in other chain" evidence="14">
    <location>
        <begin position="269"/>
        <end position="271"/>
    </location>
    <ligand>
        <name>substrate</name>
        <note>ligand shared between dimeric partners</note>
    </ligand>
</feature>
<dbReference type="GO" id="GO:0006002">
    <property type="term" value="P:fructose 6-phosphate metabolic process"/>
    <property type="evidence" value="ECO:0000318"/>
    <property type="project" value="GO_Central"/>
</dbReference>
<evidence type="ECO:0000256" key="7">
    <source>
        <dbReference type="ARBA" id="ARBA00022723"/>
    </source>
</evidence>
<feature type="binding site" evidence="14">
    <location>
        <position position="180"/>
    </location>
    <ligand>
        <name>Mg(2+)</name>
        <dbReference type="ChEBI" id="CHEBI:18420"/>
        <note>catalytic</note>
    </ligand>
</feature>
<accession>A0A7M7N470</accession>
<comment type="subcellular location">
    <subcellularLocation>
        <location evidence="2 14">Cytoplasm</location>
    </subcellularLocation>
</comment>
<feature type="binding site" description="in other chain" evidence="14">
    <location>
        <begin position="599"/>
        <end position="603"/>
    </location>
    <ligand>
        <name>beta-D-fructose 2,6-bisphosphate</name>
        <dbReference type="ChEBI" id="CHEBI:58579"/>
        <note>allosteric activator; ligand shared between dimeric partners</note>
    </ligand>
</feature>
<dbReference type="GO" id="GO:0005945">
    <property type="term" value="C:6-phosphofructokinase complex"/>
    <property type="evidence" value="ECO:0000318"/>
    <property type="project" value="GO_Central"/>
</dbReference>
<dbReference type="InterPro" id="IPR009161">
    <property type="entry name" value="6-Pfructokinase_euk"/>
</dbReference>
<dbReference type="GeneID" id="548617"/>
<dbReference type="Gene3D" id="3.40.50.450">
    <property type="match status" value="2"/>
</dbReference>
<comment type="activity regulation">
    <text evidence="14">Allosterically activated by ADP, AMP, or fructose 2,6-bisphosphate, and allosterically inhibited by ATP or citrate.</text>
</comment>
<evidence type="ECO:0000256" key="4">
    <source>
        <dbReference type="ARBA" id="ARBA00022490"/>
    </source>
</evidence>
<feature type="binding site" evidence="14">
    <location>
        <position position="86"/>
    </location>
    <ligand>
        <name>ATP</name>
        <dbReference type="ChEBI" id="CHEBI:30616"/>
    </ligand>
</feature>
<dbReference type="InterPro" id="IPR000023">
    <property type="entry name" value="Phosphofructokinase_dom"/>
</dbReference>
<feature type="binding site" evidence="14">
    <location>
        <position position="637"/>
    </location>
    <ligand>
        <name>beta-D-fructose 2,6-bisphosphate</name>
        <dbReference type="ChEBI" id="CHEBI:58579"/>
        <note>allosteric activator; ligand shared between dimeric partners</note>
    </ligand>
</feature>
<protein>
    <recommendedName>
        <fullName evidence="14">ATP-dependent 6-phosphofructokinase</fullName>
        <shortName evidence="14">ATP-PFK</shortName>
        <shortName evidence="14">Phosphofructokinase</shortName>
        <ecNumber evidence="14">2.7.1.11</ecNumber>
    </recommendedName>
    <alternativeName>
        <fullName evidence="14">Phosphohexokinase</fullName>
    </alternativeName>
</protein>
<dbReference type="KEGG" id="spu:548617"/>
<keyword evidence="7 14" id="KW-0479">Metal-binding</keyword>
<keyword evidence="6 14" id="KW-0808">Transferase</keyword>
<comment type="similarity">
    <text evidence="15">Belongs to the phosphofructokinase type A (PFKA) family. ATP-dependent PFK group I subfamily. Eukaryotic two domain clade "E" sub-subfamily.</text>
</comment>
<feature type="region of interest" description="N-terminal catalytic PFK domain 1" evidence="14">
    <location>
        <begin position="1"/>
        <end position="451"/>
    </location>
</feature>
<dbReference type="FunFam" id="3.40.50.450:FF:000043">
    <property type="entry name" value="ATP-dependent 6-phosphofructokinase, platelet type"/>
    <property type="match status" value="1"/>
</dbReference>
<dbReference type="FunFam" id="3.40.50.460:FF:000008">
    <property type="entry name" value="ATP-dependent 6-phosphofructokinase"/>
    <property type="match status" value="1"/>
</dbReference>
<dbReference type="SUPFAM" id="SSF53784">
    <property type="entry name" value="Phosphofructokinase"/>
    <property type="match status" value="2"/>
</dbReference>
<feature type="binding site" evidence="14">
    <location>
        <begin position="179"/>
        <end position="182"/>
    </location>
    <ligand>
        <name>ATP</name>
        <dbReference type="ChEBI" id="CHEBI:30616"/>
    </ligand>
</feature>
<feature type="binding site" description="in other chain" evidence="14">
    <location>
        <begin position="732"/>
        <end position="735"/>
    </location>
    <ligand>
        <name>beta-D-fructose 2,6-bisphosphate</name>
        <dbReference type="ChEBI" id="CHEBI:58579"/>
        <note>allosteric activator; ligand shared between dimeric partners</note>
    </ligand>
</feature>
<evidence type="ECO:0000256" key="9">
    <source>
        <dbReference type="ARBA" id="ARBA00022777"/>
    </source>
</evidence>
<evidence type="ECO:0000256" key="10">
    <source>
        <dbReference type="ARBA" id="ARBA00022840"/>
    </source>
</evidence>
<evidence type="ECO:0000256" key="6">
    <source>
        <dbReference type="ARBA" id="ARBA00022679"/>
    </source>
</evidence>
<dbReference type="RefSeq" id="XP_030830221.1">
    <property type="nucleotide sequence ID" value="XM_030974361.1"/>
</dbReference>
<dbReference type="OrthoDB" id="537915at2759"/>
<feature type="region of interest" description="C-terminal regulatory PFK domain 2" evidence="14">
    <location>
        <begin position="471"/>
        <end position="826"/>
    </location>
</feature>
<dbReference type="HAMAP" id="MF_03184">
    <property type="entry name" value="Phosphofructokinase_I_E"/>
    <property type="match status" value="1"/>
</dbReference>
<feature type="domain" description="Phosphofructokinase" evidence="17">
    <location>
        <begin position="79"/>
        <end position="382"/>
    </location>
</feature>
<evidence type="ECO:0000256" key="16">
    <source>
        <dbReference type="SAM" id="MobiDB-lite"/>
    </source>
</evidence>
<proteinExistence type="inferred from homology"/>
<name>A0A7M7N470_STRPU</name>
<keyword evidence="8 14" id="KW-0547">Nucleotide-binding</keyword>
<dbReference type="GO" id="GO:0070095">
    <property type="term" value="F:fructose-6-phosphate binding"/>
    <property type="evidence" value="ECO:0000318"/>
    <property type="project" value="GO_Central"/>
</dbReference>
<evidence type="ECO:0000313" key="18">
    <source>
        <dbReference type="EnsemblMetazoa" id="XP_030830221"/>
    </source>
</evidence>
<dbReference type="GO" id="GO:0061621">
    <property type="term" value="P:canonical glycolysis"/>
    <property type="evidence" value="ECO:0000318"/>
    <property type="project" value="GO_Central"/>
</dbReference>
<keyword evidence="19" id="KW-1185">Reference proteome</keyword>
<dbReference type="EnsemblMetazoa" id="XM_030974361">
    <property type="protein sequence ID" value="XP_030830221"/>
    <property type="gene ID" value="LOC548617"/>
</dbReference>
<dbReference type="EC" id="2.7.1.11" evidence="14"/>
<dbReference type="Gene3D" id="3.40.50.460">
    <property type="entry name" value="Phosphofructokinase domain"/>
    <property type="match status" value="2"/>
</dbReference>
<feature type="active site" description="Proton acceptor" evidence="14">
    <location>
        <position position="227"/>
    </location>
</feature>
<evidence type="ECO:0000256" key="14">
    <source>
        <dbReference type="HAMAP-Rule" id="MF_03184"/>
    </source>
</evidence>
<feature type="binding site" evidence="14">
    <location>
        <position position="726"/>
    </location>
    <ligand>
        <name>beta-D-fructose 2,6-bisphosphate</name>
        <dbReference type="ChEBI" id="CHEBI:58579"/>
        <note>allosteric activator; ligand shared between dimeric partners</note>
    </ligand>
</feature>
<dbReference type="PRINTS" id="PR00476">
    <property type="entry name" value="PHFRCTKINASE"/>
</dbReference>
<feature type="binding site" description="in other chain" evidence="14">
    <location>
        <position position="700"/>
    </location>
    <ligand>
        <name>beta-D-fructose 2,6-bisphosphate</name>
        <dbReference type="ChEBI" id="CHEBI:58579"/>
        <note>allosteric activator; ligand shared between dimeric partners</note>
    </ligand>
</feature>
<feature type="region of interest" description="Disordered" evidence="16">
    <location>
        <begin position="1"/>
        <end position="28"/>
    </location>
</feature>
<dbReference type="OMA" id="WHNLGGS"/>
<organism evidence="18 19">
    <name type="scientific">Strongylocentrotus purpuratus</name>
    <name type="common">Purple sea urchin</name>
    <dbReference type="NCBI Taxonomy" id="7668"/>
    <lineage>
        <taxon>Eukaryota</taxon>
        <taxon>Metazoa</taxon>
        <taxon>Echinodermata</taxon>
        <taxon>Eleutherozoa</taxon>
        <taxon>Echinozoa</taxon>
        <taxon>Echinoidea</taxon>
        <taxon>Euechinoidea</taxon>
        <taxon>Echinacea</taxon>
        <taxon>Camarodonta</taxon>
        <taxon>Echinidea</taxon>
        <taxon>Strongylocentrotidae</taxon>
        <taxon>Strongylocentrotus</taxon>
    </lineage>
</organism>
<feature type="domain" description="Phosphofructokinase" evidence="17">
    <location>
        <begin position="472"/>
        <end position="757"/>
    </location>
</feature>
<evidence type="ECO:0000259" key="17">
    <source>
        <dbReference type="Pfam" id="PF00365"/>
    </source>
</evidence>
<feature type="binding site" description="in other chain" evidence="14">
    <location>
        <position position="542"/>
    </location>
    <ligand>
        <name>beta-D-fructose 2,6-bisphosphate</name>
        <dbReference type="ChEBI" id="CHEBI:58579"/>
        <note>allosteric activator; ligand shared between dimeric partners</note>
    </ligand>
</feature>
<evidence type="ECO:0000256" key="8">
    <source>
        <dbReference type="ARBA" id="ARBA00022741"/>
    </source>
</evidence>
<comment type="caution">
    <text evidence="14">Lacks conserved residue(s) required for the propagation of feature annotation.</text>
</comment>
<dbReference type="PANTHER" id="PTHR13697:SF4">
    <property type="entry name" value="ATP-DEPENDENT 6-PHOSPHOFRUCTOKINASE"/>
    <property type="match status" value="1"/>
</dbReference>
<comment type="cofactor">
    <cofactor evidence="1 14">
        <name>Mg(2+)</name>
        <dbReference type="ChEBI" id="CHEBI:18420"/>
    </cofactor>
</comment>
<feature type="binding site" description="in other chain" evidence="14">
    <location>
        <position position="806"/>
    </location>
    <ligand>
        <name>beta-D-fructose 2,6-bisphosphate</name>
        <dbReference type="ChEBI" id="CHEBI:58579"/>
        <note>allosteric activator; ligand shared between dimeric partners</note>
    </ligand>
</feature>
<sequence length="826" mass="90255">MTDPGSPTKRPRQDPIPGSRPVGGDDVFTSPIREQLMQHSTSASHLQRRQTLSYDMVDTVGQFSARGEGFNMVGEGKCIAVFTSGGDSQGMNAAVRSVARIGIYVGFKVYAIHEGYQGMCDGGDHIKELSWSDVSNIIQLGGTVIGSARCKDFRERDGRKKAAMNLIKKGINNLVVIGGDGSLTGANVFRQEWGNFVAELSKEGKITSEEAKACEYLNVVGMVGSIDNDFCGTDMTIGTDTALHRILEAVDAISTTASSHQRCFVLEVMGRHCGYLALVAGLASAADWIFIPEMPPDAGWENKICNKLQQTREFRKRLNIIIVAEGACTQEGDPITANLIKDLIIKRLGFDTRVTVLGHVQRGGNPSAFDRILGCRMGAEAVLSLVDTKPDMPAYVVSLDGNKAIRVPLMDCVRKTQAVGEALRAKDFKKACSLRGRSFLSNLSIYLTLSRIKPKEEVCSLDGRLCASNHNLAVMNVGAPAAGMNATVRAFIRTSLFQGYRVYRITDGFEGLIADKGEVQLSGWMDVSDWVRQGGSLLGTNRTTPKKDMAAVAEKIKKYNIHALLMIGGFEAYMSAIQMLEARKQYPELCIPVVVIPATVSNNVPGTDFSLGCDTALNAIADICDRIKQSASGSKRRVFIVETMGGYCGYLATMSGLAGGADAAYIFEEPFTIRDLELDVTHLAAKIADGVQRGLILRNEKASSNFTTEFLQRLYSEEGKHLFTTRMNVLGHMQQGGSPTVFDRNMGTKLGVKASNFLQEKVKEFSKDGGVFTDSDDTVCLLGISQRVVGFTPVKLLEKYTDFEHRIPKNQWWMKLRPLLRILPSM</sequence>
<keyword evidence="9 14" id="KW-0418">Kinase</keyword>
<dbReference type="GO" id="GO:0046872">
    <property type="term" value="F:metal ion binding"/>
    <property type="evidence" value="ECO:0007669"/>
    <property type="project" value="UniProtKB-KW"/>
</dbReference>
<evidence type="ECO:0000256" key="3">
    <source>
        <dbReference type="ARBA" id="ARBA00004679"/>
    </source>
</evidence>
<evidence type="ECO:0000256" key="11">
    <source>
        <dbReference type="ARBA" id="ARBA00022842"/>
    </source>
</evidence>
<dbReference type="UniPathway" id="UPA00109">
    <property type="reaction ID" value="UER00182"/>
</dbReference>
<dbReference type="Pfam" id="PF00365">
    <property type="entry name" value="PFK"/>
    <property type="match status" value="2"/>
</dbReference>
<keyword evidence="10 14" id="KW-0067">ATP-binding</keyword>
<comment type="function">
    <text evidence="14">Catalyzes the phosphorylation of D-fructose 6-phosphate to fructose 1,6-bisphosphate by ATP, the first committing step of glycolysis.</text>
</comment>
<dbReference type="InterPro" id="IPR022953">
    <property type="entry name" value="ATP_PFK"/>
</dbReference>
<keyword evidence="12 14" id="KW-0324">Glycolysis</keyword>
<evidence type="ECO:0000256" key="2">
    <source>
        <dbReference type="ARBA" id="ARBA00004496"/>
    </source>
</evidence>
<dbReference type="FunFam" id="3.40.50.460:FF:000003">
    <property type="entry name" value="ATP-dependent 6-phosphofructokinase"/>
    <property type="match status" value="1"/>
</dbReference>
<evidence type="ECO:0000256" key="5">
    <source>
        <dbReference type="ARBA" id="ARBA00022533"/>
    </source>
</evidence>
<evidence type="ECO:0000313" key="19">
    <source>
        <dbReference type="Proteomes" id="UP000007110"/>
    </source>
</evidence>
<dbReference type="AlphaFoldDB" id="A0A7M7N470"/>
<dbReference type="GO" id="GO:0003872">
    <property type="term" value="F:6-phosphofructokinase activity"/>
    <property type="evidence" value="ECO:0000318"/>
    <property type="project" value="GO_Central"/>
</dbReference>
<dbReference type="InParanoid" id="A0A7M7N470"/>
<comment type="catalytic activity">
    <reaction evidence="13 14 15">
        <text>beta-D-fructose 6-phosphate + ATP = beta-D-fructose 1,6-bisphosphate + ADP + H(+)</text>
        <dbReference type="Rhea" id="RHEA:16109"/>
        <dbReference type="ChEBI" id="CHEBI:15378"/>
        <dbReference type="ChEBI" id="CHEBI:30616"/>
        <dbReference type="ChEBI" id="CHEBI:32966"/>
        <dbReference type="ChEBI" id="CHEBI:57634"/>
        <dbReference type="ChEBI" id="CHEBI:456216"/>
        <dbReference type="EC" id="2.7.1.11"/>
    </reaction>
</comment>